<dbReference type="Pfam" id="PF25396">
    <property type="entry name" value="ZNFX1"/>
    <property type="match status" value="1"/>
</dbReference>
<dbReference type="GO" id="GO:0031048">
    <property type="term" value="P:regulatory ncRNA-mediated heterochromatin formation"/>
    <property type="evidence" value="ECO:0007669"/>
    <property type="project" value="TreeGrafter"/>
</dbReference>
<dbReference type="PANTHER" id="PTHR10887:SF341">
    <property type="entry name" value="NFX1-TYPE ZINC FINGER-CONTAINING PROTEIN 1"/>
    <property type="match status" value="1"/>
</dbReference>
<dbReference type="Pfam" id="PF13087">
    <property type="entry name" value="AAA_12"/>
    <property type="match status" value="1"/>
</dbReference>
<feature type="domain" description="DNA2/NAM7 helicase helicase" evidence="1">
    <location>
        <begin position="205"/>
        <end position="421"/>
    </location>
</feature>
<comment type="caution">
    <text evidence="4">The sequence shown here is derived from an EMBL/GenBank/DDBJ whole genome shotgun (WGS) entry which is preliminary data.</text>
</comment>
<dbReference type="GO" id="GO:0031380">
    <property type="term" value="C:nuclear RNA-directed RNA polymerase complex"/>
    <property type="evidence" value="ECO:0007669"/>
    <property type="project" value="TreeGrafter"/>
</dbReference>
<reference evidence="4 5" key="1">
    <citation type="submission" date="2016-03" db="EMBL/GenBank/DDBJ databases">
        <title>EvidentialGene: Evidence-directed Construction of Genes on Genomes.</title>
        <authorList>
            <person name="Gilbert D.G."/>
            <person name="Choi J.-H."/>
            <person name="Mockaitis K."/>
            <person name="Colbourne J."/>
            <person name="Pfrender M."/>
        </authorList>
    </citation>
    <scope>NUCLEOTIDE SEQUENCE [LARGE SCALE GENOMIC DNA]</scope>
    <source>
        <strain evidence="4 5">Xinb3</strain>
        <tissue evidence="4">Complete organism</tissue>
    </source>
</reference>
<dbReference type="Proteomes" id="UP000076858">
    <property type="component" value="Unassembled WGS sequence"/>
</dbReference>
<dbReference type="EMBL" id="LRGB01000084">
    <property type="protein sequence ID" value="KZS21017.1"/>
    <property type="molecule type" value="Genomic_DNA"/>
</dbReference>
<evidence type="ECO:0000259" key="2">
    <source>
        <dbReference type="Pfam" id="PF13087"/>
    </source>
</evidence>
<dbReference type="InterPro" id="IPR057373">
    <property type="entry name" value="ZNFX1"/>
</dbReference>
<evidence type="ECO:0000259" key="1">
    <source>
        <dbReference type="Pfam" id="PF13086"/>
    </source>
</evidence>
<evidence type="ECO:0000313" key="4">
    <source>
        <dbReference type="EMBL" id="KZS21017.1"/>
    </source>
</evidence>
<feature type="domain" description="DNA2/NAM7 helicase-like C-terminal" evidence="2">
    <location>
        <begin position="706"/>
        <end position="891"/>
    </location>
</feature>
<dbReference type="GO" id="GO:0004386">
    <property type="term" value="F:helicase activity"/>
    <property type="evidence" value="ECO:0007669"/>
    <property type="project" value="InterPro"/>
</dbReference>
<dbReference type="OrthoDB" id="2423195at2759"/>
<evidence type="ECO:0000259" key="3">
    <source>
        <dbReference type="Pfam" id="PF25396"/>
    </source>
</evidence>
<dbReference type="InterPro" id="IPR041679">
    <property type="entry name" value="DNA2/NAM7-like_C"/>
</dbReference>
<protein>
    <submittedName>
        <fullName evidence="4">Putative NFX1-type zinc finger-containing protein 1</fullName>
    </submittedName>
</protein>
<dbReference type="InterPro" id="IPR041677">
    <property type="entry name" value="DNA2/NAM7_AAA_11"/>
</dbReference>
<dbReference type="SUPFAM" id="SSF52540">
    <property type="entry name" value="P-loop containing nucleoside triphosphate hydrolases"/>
    <property type="match status" value="1"/>
</dbReference>
<dbReference type="CDD" id="cd18808">
    <property type="entry name" value="SF1_C_Upf1"/>
    <property type="match status" value="1"/>
</dbReference>
<gene>
    <name evidence="4" type="ORF">APZ42_012139</name>
</gene>
<dbReference type="STRING" id="35525.A0A162S4X6"/>
<organism evidence="4 5">
    <name type="scientific">Daphnia magna</name>
    <dbReference type="NCBI Taxonomy" id="35525"/>
    <lineage>
        <taxon>Eukaryota</taxon>
        <taxon>Metazoa</taxon>
        <taxon>Ecdysozoa</taxon>
        <taxon>Arthropoda</taxon>
        <taxon>Crustacea</taxon>
        <taxon>Branchiopoda</taxon>
        <taxon>Diplostraca</taxon>
        <taxon>Cladocera</taxon>
        <taxon>Anomopoda</taxon>
        <taxon>Daphniidae</taxon>
        <taxon>Daphnia</taxon>
    </lineage>
</organism>
<proteinExistence type="predicted"/>
<accession>A0A162S4X6</accession>
<dbReference type="InterPro" id="IPR027417">
    <property type="entry name" value="P-loop_NTPase"/>
</dbReference>
<evidence type="ECO:0000313" key="5">
    <source>
        <dbReference type="Proteomes" id="UP000076858"/>
    </source>
</evidence>
<name>A0A162S4X6_9CRUS</name>
<dbReference type="FunFam" id="3.40.50.300:FF:001366">
    <property type="entry name" value="ATP binding protein, putative"/>
    <property type="match status" value="1"/>
</dbReference>
<sequence>MQPLRLGMAKVSSGQIGPRGVQEVRIYNNVTFKRSGLVQDRHLVPERETSWRFYKVSFERLPRVNWITSRRLIHGSLVCLWDGTKEVIVASVANSHPQELASGQVTLALESPDLPINLTEKVYVMLESVVFFEPYRAVLKVLQNFTYDSFPMLDYFLGFEKGQMIPSYLADSPVYILRDNKDSPLRIQTLNLDLATWPSAENLGLDKRQRDALQQALTNRVALIQGPPGTGKTFLALRILRSLLENQNFWQGKKGEIGNLSFKLQLTSEMDWRLRNKIFWKRHGENWQDSRTPVVVICYTNHALDQFLEGILGTTNKIVRIGSQSKSSILEPYSLHQVKSRVMQIQQHGPYSDSNYLYYFYRMKEIRAKMEVQIDVIQCKMSQTQFEILQVAELKRKGVISAEISEVFEHANRRQCKQKRKDNILKWWLGWSNHRQLLKVLREMRMNYRNRSQVAKAVTAMKEESAFEFLPEDIEMPDRIDNDMNEDIVDDEDYPEELRLAREEISSVVLPNPVSDNVDDGEYVPWCQSEEGHEDMEDKIFSNFAQTQMERMQYIRDLLLAMQYETYEPEDFSADEIMTLPLSKRWMLFAQWKRSYQDIVNKDLRDSEIDYEKKIKEYNELKGEALAALCRTADVVGMTTTGAAKNRALLESLKAKIVIVEEAAEVLESHIICSLTADCQHLIMIGDHQQLRPSVNVHQLATKYHLNVSLFERLIMGGMKAVRLGVQHRMRPEIARLIVPAVYAQLENHSSVYGHPHIPGMQNDVFFYHHNHPEKEEGSSFYNLNEVAMALRLALYLMRDKQVNGKRITILATYTAQLHQLLNARKNYKSSALADVRMTVVDNFQGEENDVIILSLVRNNTRNSVGFLRIDNRVCVALSRARNGLYILGNIRMLAMASPLWAHMENVLLEHGEIGEAIPLQCRYHTQTIHKVNRPEDFPVGSFCHEICAVELPCGHGCRLPCHADGPHTRSCLEKVEKKLDCGHSQSIACSTNILEVACHERVPVIMKPCMHEHYVMCSKKTTSVSGFPCPVLVQKLLPCGHSQQIPCSMPPDDSLCKTEIEHRFMCSHTAKIPCYQSKIHPFLLEFSCKEMVCKKLLCGHSKWMKCSDDPSGYDCGITDERKLDCGHVSEFVCPGKPIVIPCQATVNRRMPCGHKQKGICSKPIERCLQEIVRYIYLECAHYVEVEEMDEWINGNGESEDTVCNIRCPSCPQCRRAIRDCFRYGDKIKEFYVDLISIKWEVAKDDKEVFSYIEKIRKSLTKLKTTEVEFEAQLNSVLIQGVCLRSLSRDQRWDLLYRMQITYLLCYLVKDAKKKYSMDSIEQNKKKDVFVLSDTAVEYVKTRASIGFKYMEKYANSGQGYYLELLSAWKRFDLHRQFFVVDTLSATVPASVRVDQRQLDKASHLLNGNQWTSIEENYLLEWLDRKSKFFSVNLASSVNKTLIQRLNMSSELWMKCTIPSCEAVFCRSRHPQCPECLDQSLA</sequence>
<dbReference type="FunFam" id="3.40.50.300:FF:003706">
    <property type="entry name" value="Uncharacterized protein"/>
    <property type="match status" value="1"/>
</dbReference>
<feature type="domain" description="ZNFX1" evidence="3">
    <location>
        <begin position="22"/>
        <end position="128"/>
    </location>
</feature>
<dbReference type="Gene3D" id="3.40.50.300">
    <property type="entry name" value="P-loop containing nucleotide triphosphate hydrolases"/>
    <property type="match status" value="3"/>
</dbReference>
<dbReference type="InterPro" id="IPR047187">
    <property type="entry name" value="SF1_C_Upf1"/>
</dbReference>
<dbReference type="InterPro" id="IPR045055">
    <property type="entry name" value="DNA2/NAM7-like"/>
</dbReference>
<dbReference type="PANTHER" id="PTHR10887">
    <property type="entry name" value="DNA2/NAM7 HELICASE FAMILY"/>
    <property type="match status" value="1"/>
</dbReference>
<dbReference type="CDD" id="cd17936">
    <property type="entry name" value="EEXXEc_NFX1"/>
    <property type="match status" value="1"/>
</dbReference>
<dbReference type="Pfam" id="PF13086">
    <property type="entry name" value="AAA_11"/>
    <property type="match status" value="2"/>
</dbReference>
<feature type="domain" description="DNA2/NAM7 helicase helicase" evidence="1">
    <location>
        <begin position="604"/>
        <end position="695"/>
    </location>
</feature>
<keyword evidence="5" id="KW-1185">Reference proteome</keyword>